<evidence type="ECO:0000256" key="6">
    <source>
        <dbReference type="ARBA" id="ARBA00022692"/>
    </source>
</evidence>
<keyword evidence="8 11" id="KW-1133">Transmembrane helix</keyword>
<comment type="catalytic activity">
    <reaction evidence="1">
        <text>ATP + protein L-histidine = ADP + protein N-phospho-L-histidine.</text>
        <dbReference type="EC" id="2.7.13.3"/>
    </reaction>
</comment>
<dbReference type="Proteomes" id="UP001265083">
    <property type="component" value="Unassembled WGS sequence"/>
</dbReference>
<keyword evidence="4" id="KW-0597">Phosphoprotein</keyword>
<keyword evidence="7 14" id="KW-0418">Kinase</keyword>
<evidence type="ECO:0000256" key="7">
    <source>
        <dbReference type="ARBA" id="ARBA00022777"/>
    </source>
</evidence>
<dbReference type="Gene3D" id="6.10.340.10">
    <property type="match status" value="1"/>
</dbReference>
<keyword evidence="15" id="KW-1185">Reference proteome</keyword>
<dbReference type="Gene3D" id="1.10.287.130">
    <property type="match status" value="1"/>
</dbReference>
<evidence type="ECO:0000256" key="5">
    <source>
        <dbReference type="ARBA" id="ARBA00022679"/>
    </source>
</evidence>
<dbReference type="CDD" id="cd00075">
    <property type="entry name" value="HATPase"/>
    <property type="match status" value="1"/>
</dbReference>
<dbReference type="RefSeq" id="WP_310951217.1">
    <property type="nucleotide sequence ID" value="NZ_JAVLUS010000012.1"/>
</dbReference>
<dbReference type="InterPro" id="IPR004358">
    <property type="entry name" value="Sig_transdc_His_kin-like_C"/>
</dbReference>
<evidence type="ECO:0000313" key="15">
    <source>
        <dbReference type="Proteomes" id="UP001265083"/>
    </source>
</evidence>
<dbReference type="PROSITE" id="PS50109">
    <property type="entry name" value="HIS_KIN"/>
    <property type="match status" value="1"/>
</dbReference>
<dbReference type="SUPFAM" id="SSF55874">
    <property type="entry name" value="ATPase domain of HSP90 chaperone/DNA topoisomerase II/histidine kinase"/>
    <property type="match status" value="1"/>
</dbReference>
<dbReference type="InterPro" id="IPR050428">
    <property type="entry name" value="TCS_sensor_his_kinase"/>
</dbReference>
<protein>
    <recommendedName>
        <fullName evidence="3">histidine kinase</fullName>
        <ecNumber evidence="3">2.7.13.3</ecNumber>
    </recommendedName>
</protein>
<dbReference type="InterPro" id="IPR036097">
    <property type="entry name" value="HisK_dim/P_sf"/>
</dbReference>
<dbReference type="Pfam" id="PF00672">
    <property type="entry name" value="HAMP"/>
    <property type="match status" value="1"/>
</dbReference>
<dbReference type="CDD" id="cd06225">
    <property type="entry name" value="HAMP"/>
    <property type="match status" value="1"/>
</dbReference>
<organism evidence="14 15">
    <name type="scientific">Gordonia westfalica</name>
    <dbReference type="NCBI Taxonomy" id="158898"/>
    <lineage>
        <taxon>Bacteria</taxon>
        <taxon>Bacillati</taxon>
        <taxon>Actinomycetota</taxon>
        <taxon>Actinomycetes</taxon>
        <taxon>Mycobacteriales</taxon>
        <taxon>Gordoniaceae</taxon>
        <taxon>Gordonia</taxon>
    </lineage>
</organism>
<keyword evidence="10 11" id="KW-0472">Membrane</keyword>
<dbReference type="GO" id="GO:0016301">
    <property type="term" value="F:kinase activity"/>
    <property type="evidence" value="ECO:0007669"/>
    <property type="project" value="UniProtKB-KW"/>
</dbReference>
<dbReference type="InterPro" id="IPR003661">
    <property type="entry name" value="HisK_dim/P_dom"/>
</dbReference>
<dbReference type="EC" id="2.7.13.3" evidence="3"/>
<dbReference type="SUPFAM" id="SSF158472">
    <property type="entry name" value="HAMP domain-like"/>
    <property type="match status" value="1"/>
</dbReference>
<dbReference type="PANTHER" id="PTHR45436:SF5">
    <property type="entry name" value="SENSOR HISTIDINE KINASE TRCS"/>
    <property type="match status" value="1"/>
</dbReference>
<dbReference type="Pfam" id="PF00512">
    <property type="entry name" value="HisKA"/>
    <property type="match status" value="1"/>
</dbReference>
<dbReference type="Gene3D" id="3.30.565.10">
    <property type="entry name" value="Histidine kinase-like ATPase, C-terminal domain"/>
    <property type="match status" value="1"/>
</dbReference>
<dbReference type="SMART" id="SM00387">
    <property type="entry name" value="HATPase_c"/>
    <property type="match status" value="1"/>
</dbReference>
<keyword evidence="9" id="KW-0902">Two-component regulatory system</keyword>
<evidence type="ECO:0000259" key="12">
    <source>
        <dbReference type="PROSITE" id="PS50109"/>
    </source>
</evidence>
<evidence type="ECO:0000256" key="4">
    <source>
        <dbReference type="ARBA" id="ARBA00022553"/>
    </source>
</evidence>
<evidence type="ECO:0000256" key="8">
    <source>
        <dbReference type="ARBA" id="ARBA00022989"/>
    </source>
</evidence>
<accession>A0ABU2GWC5</accession>
<dbReference type="InterPro" id="IPR003660">
    <property type="entry name" value="HAMP_dom"/>
</dbReference>
<dbReference type="SMART" id="SM00388">
    <property type="entry name" value="HisKA"/>
    <property type="match status" value="1"/>
</dbReference>
<sequence length="502" mass="54079">MARAILRRRRSAWSIRTRLVAALLAVAVIGFVTFGVISTIVLERLQEARIDAQLDVIAHDIGGSAPPPSSLPEQDQAPSEFRLLYFDSEGRLLTRLGAPVGASTYPQLPDMSVDAVRERGDNAFTVGDERSDIRWRVRTFVTPTGTADDSHETAAVAISMETADSTIAWLRWTELIVGTVLLVGMTLVAAVLARIGLRPLADIEQAATSISAGQVTYRVSVDGPSEVAHLGEAFNSMLDRLAEAMDQLADSEQRMRTFVADASHDLRTPLTAIRGYAELYRYGVPDGATRDEIMGQIEIAASRMSQLVDDLVELAQYDDQPPLTVADVDVARLVREVVDEARLSVMGRDLTIDGADSPVIVRGDETALRRVCSNLITNALVHTNGAVRVVITDTETPPEFIGIPVLASAGADVCSDPNVSIYVCDTGPGVPPDKAQHVFERFYQADVSRERGAGSGLGLAIVAAVLEVHGGRVELLDTRRGATFRVLLPAIDSQLPASPDTH</sequence>
<evidence type="ECO:0000256" key="3">
    <source>
        <dbReference type="ARBA" id="ARBA00012438"/>
    </source>
</evidence>
<evidence type="ECO:0000256" key="11">
    <source>
        <dbReference type="SAM" id="Phobius"/>
    </source>
</evidence>
<reference evidence="14 15" key="1">
    <citation type="submission" date="2023-08" db="EMBL/GenBank/DDBJ databases">
        <title>Bioegradation of LLDPE and BLDPE plastic by marine bacteria from coast plastic debris.</title>
        <authorList>
            <person name="Rong Z."/>
        </authorList>
    </citation>
    <scope>NUCLEOTIDE SEQUENCE [LARGE SCALE GENOMIC DNA]</scope>
    <source>
        <strain evidence="14 15">Z-2</strain>
    </source>
</reference>
<dbReference type="PRINTS" id="PR00344">
    <property type="entry name" value="BCTRLSENSOR"/>
</dbReference>
<dbReference type="CDD" id="cd00082">
    <property type="entry name" value="HisKA"/>
    <property type="match status" value="1"/>
</dbReference>
<comment type="caution">
    <text evidence="14">The sequence shown here is derived from an EMBL/GenBank/DDBJ whole genome shotgun (WGS) entry which is preliminary data.</text>
</comment>
<evidence type="ECO:0000256" key="2">
    <source>
        <dbReference type="ARBA" id="ARBA00004236"/>
    </source>
</evidence>
<evidence type="ECO:0000259" key="13">
    <source>
        <dbReference type="PROSITE" id="PS50885"/>
    </source>
</evidence>
<dbReference type="SUPFAM" id="SSF47384">
    <property type="entry name" value="Homodimeric domain of signal transducing histidine kinase"/>
    <property type="match status" value="1"/>
</dbReference>
<feature type="transmembrane region" description="Helical" evidence="11">
    <location>
        <begin position="20"/>
        <end position="42"/>
    </location>
</feature>
<dbReference type="SMART" id="SM00304">
    <property type="entry name" value="HAMP"/>
    <property type="match status" value="1"/>
</dbReference>
<dbReference type="InterPro" id="IPR005467">
    <property type="entry name" value="His_kinase_dom"/>
</dbReference>
<evidence type="ECO:0000256" key="10">
    <source>
        <dbReference type="ARBA" id="ARBA00023136"/>
    </source>
</evidence>
<keyword evidence="5" id="KW-0808">Transferase</keyword>
<dbReference type="InterPro" id="IPR036890">
    <property type="entry name" value="HATPase_C_sf"/>
</dbReference>
<dbReference type="PANTHER" id="PTHR45436">
    <property type="entry name" value="SENSOR HISTIDINE KINASE YKOH"/>
    <property type="match status" value="1"/>
</dbReference>
<evidence type="ECO:0000313" key="14">
    <source>
        <dbReference type="EMBL" id="MDS1115215.1"/>
    </source>
</evidence>
<feature type="domain" description="HAMP" evidence="13">
    <location>
        <begin position="194"/>
        <end position="246"/>
    </location>
</feature>
<evidence type="ECO:0000256" key="9">
    <source>
        <dbReference type="ARBA" id="ARBA00023012"/>
    </source>
</evidence>
<proteinExistence type="predicted"/>
<comment type="subcellular location">
    <subcellularLocation>
        <location evidence="2">Cell membrane</location>
    </subcellularLocation>
</comment>
<name>A0ABU2GWC5_9ACTN</name>
<keyword evidence="6 11" id="KW-0812">Transmembrane</keyword>
<dbReference type="Pfam" id="PF02518">
    <property type="entry name" value="HATPase_c"/>
    <property type="match status" value="1"/>
</dbReference>
<dbReference type="InterPro" id="IPR003594">
    <property type="entry name" value="HATPase_dom"/>
</dbReference>
<dbReference type="PROSITE" id="PS50885">
    <property type="entry name" value="HAMP"/>
    <property type="match status" value="1"/>
</dbReference>
<feature type="domain" description="Histidine kinase" evidence="12">
    <location>
        <begin position="261"/>
        <end position="492"/>
    </location>
</feature>
<evidence type="ECO:0000256" key="1">
    <source>
        <dbReference type="ARBA" id="ARBA00000085"/>
    </source>
</evidence>
<dbReference type="EMBL" id="JAVLUS010000012">
    <property type="protein sequence ID" value="MDS1115215.1"/>
    <property type="molecule type" value="Genomic_DNA"/>
</dbReference>
<gene>
    <name evidence="14" type="ORF">RD149_15735</name>
</gene>